<reference evidence="1 2" key="1">
    <citation type="submission" date="2019-03" db="EMBL/GenBank/DDBJ databases">
        <title>Genomic Encyclopedia of Type Strains, Phase IV (KMG-IV): sequencing the most valuable type-strain genomes for metagenomic binning, comparative biology and taxonomic classification.</title>
        <authorList>
            <person name="Goeker M."/>
        </authorList>
    </citation>
    <scope>NUCLEOTIDE SEQUENCE [LARGE SCALE GENOMIC DNA]</scope>
    <source>
        <strain evidence="1 2">DSM 1837</strain>
    </source>
</reference>
<proteinExistence type="predicted"/>
<dbReference type="OrthoDB" id="8854270at2"/>
<organism evidence="1 2">
    <name type="scientific">Simplicispira metamorpha</name>
    <dbReference type="NCBI Taxonomy" id="80881"/>
    <lineage>
        <taxon>Bacteria</taxon>
        <taxon>Pseudomonadati</taxon>
        <taxon>Pseudomonadota</taxon>
        <taxon>Betaproteobacteria</taxon>
        <taxon>Burkholderiales</taxon>
        <taxon>Comamonadaceae</taxon>
        <taxon>Simplicispira</taxon>
    </lineage>
</organism>
<dbReference type="EMBL" id="SLXH01000020">
    <property type="protein sequence ID" value="TCP16152.1"/>
    <property type="molecule type" value="Genomic_DNA"/>
</dbReference>
<accession>A0A4R2N5K2</accession>
<dbReference type="RefSeq" id="WP_119013462.1">
    <property type="nucleotide sequence ID" value="NZ_QXNC01000017.1"/>
</dbReference>
<dbReference type="Proteomes" id="UP000295182">
    <property type="component" value="Unassembled WGS sequence"/>
</dbReference>
<dbReference type="AlphaFoldDB" id="A0A4R2N5K2"/>
<protein>
    <submittedName>
        <fullName evidence="1">Uncharacterized protein</fullName>
    </submittedName>
</protein>
<comment type="caution">
    <text evidence="1">The sequence shown here is derived from an EMBL/GenBank/DDBJ whole genome shotgun (WGS) entry which is preliminary data.</text>
</comment>
<sequence length="72" mass="7855">MTLQLLRDLSRSTLPLTVNDRDAIDQLRLLRAAGLVAVFLSSPHSPTPFARVLVVTPEGRRALSSSDQMAIV</sequence>
<evidence type="ECO:0000313" key="1">
    <source>
        <dbReference type="EMBL" id="TCP16152.1"/>
    </source>
</evidence>
<name>A0A4R2N5K2_9BURK</name>
<evidence type="ECO:0000313" key="2">
    <source>
        <dbReference type="Proteomes" id="UP000295182"/>
    </source>
</evidence>
<gene>
    <name evidence="1" type="ORF">EV674_12019</name>
</gene>
<keyword evidence="2" id="KW-1185">Reference proteome</keyword>